<evidence type="ECO:0000256" key="2">
    <source>
        <dbReference type="ARBA" id="ARBA00023006"/>
    </source>
</evidence>
<evidence type="ECO:0000256" key="1">
    <source>
        <dbReference type="ARBA" id="ARBA00022786"/>
    </source>
</evidence>
<dbReference type="EMBL" id="UZAU01000401">
    <property type="status" value="NOT_ANNOTATED_CDS"/>
    <property type="molecule type" value="Genomic_DNA"/>
</dbReference>
<dbReference type="GO" id="GO:0006914">
    <property type="term" value="P:autophagy"/>
    <property type="evidence" value="ECO:0007669"/>
    <property type="project" value="UniProtKB-KW"/>
</dbReference>
<evidence type="ECO:0000256" key="4">
    <source>
        <dbReference type="ARBA" id="ARBA00031845"/>
    </source>
</evidence>
<dbReference type="InterPro" id="IPR036873">
    <property type="entry name" value="Rhodanese-like_dom_sf"/>
</dbReference>
<reference evidence="7" key="1">
    <citation type="submission" date="2018-11" db="EMBL/GenBank/DDBJ databases">
        <authorList>
            <person name="Grassa J C."/>
        </authorList>
    </citation>
    <scope>NUCLEOTIDE SEQUENCE [LARGE SCALE GENOMIC DNA]</scope>
</reference>
<dbReference type="InterPro" id="IPR013940">
    <property type="entry name" value="Spo22/ZIP4/TEX11"/>
</dbReference>
<dbReference type="OMA" id="FANSKAC"/>
<dbReference type="PROSITE" id="PS50005">
    <property type="entry name" value="TPR"/>
    <property type="match status" value="1"/>
</dbReference>
<protein>
    <recommendedName>
        <fullName evidence="4">Protein ZIP4 homolog</fullName>
    </recommendedName>
</protein>
<reference evidence="7" key="2">
    <citation type="submission" date="2021-03" db="UniProtKB">
        <authorList>
            <consortium name="EnsemblPlants"/>
        </authorList>
    </citation>
    <scope>IDENTIFICATION</scope>
</reference>
<evidence type="ECO:0000313" key="8">
    <source>
        <dbReference type="Proteomes" id="UP000596661"/>
    </source>
</evidence>
<feature type="repeat" description="TPR" evidence="5">
    <location>
        <begin position="488"/>
        <end position="521"/>
    </location>
</feature>
<dbReference type="Pfam" id="PF08631">
    <property type="entry name" value="SPO22"/>
    <property type="match status" value="1"/>
</dbReference>
<sequence length="1393" mass="156141">MRIDEISTQELGKNHCESPSPSPSLSQHQIVLSQIEASINQAENLSPEKPLSIAISDDLRRFLNQLNQSAPFPNSVKLRIWKLSFRLWNACVDLYNAASIRFRSTTSGTVLEEEHAKLRHIAADLLSIASGVVGVPSPEIKTASFYHKTGIIWHDLRSFELASTCFERATDIVSKVDTNLITNAGERKLLLDLSIARSRTAWEVSDRNVAIALLNRAKTLLFGSPEHHKALANQYSEFGKSVLSKNETGALNEALRLMNEALDLYEKGLHAARTRECMLELKELKSKTLRFISAVHLQMGEFESVIKCVKVLREGDNEDRHPSLPVLALKAWLGLRRFAEAEKELRGMVVNKGIPESVWVSSVEAYFQAAGTAGAETAKEVFLGLMGRCSISAGAAVRVAHRVVGKDGSSGEGSKVRAKVVSELVSDERVIALFSGEEAAKQRTAMHAVLWNCGADNFRSKDYVTSAEMFEKSMLYIPYDIENRTLRAKCYRVLGLCHLGLSRLDQALEYINESDKLEPNVASAFLKFKIFLQKNDQAGSLNQIQVMTTCVDFSPDFLSLAAHEAIACHVFPVAVAALSNLLNFYVSGKSMPTTEVVVLRTLVSILSQESNNEQEILKFVKWACNRASELGPDCFFGKGEVGRREWNWFTVSSWNFGIKSGKEMKFQLCADFLRLASELFGLKVDDGKVDENNTMICKSIVLSVSAMIASEDQRKIALTDTEVKQIMELLDRAGKLLKSISSGPRLIDDQVNSFEVDLFFVYTLCAYDIQGRLNDLGSQLLVVKNFANSKACETKYLLQIGLNAMQGPRPNLEVAAFALNECLTTFLSSPLPEYQSVALIVRKLIAVANVRRGDADDDDAVYGMYKQAYRIMVGLKDGEYPIEEGKWLATTAWNRAALPVKLGQIDVAKKWMSIGLELAMHVPGMESYKASMEDFVSSFERELHVENTELITTYYTSPCFASESIVSSSTDQVSPNKIDLEAVLVSIDNFFNRYPFFVAGCTFIWLVVIPLTQEYFRKYKFIYAIDAFRKLRDDPNVQLLDIRDQKSLRYLKSPNLKIINKSVVQVQFSEDDTVGFVNKVLENFKDPENTVICILDNLDGNSLKVAELLFKNGFKAAYAIKDGIAGKKGWIEIQETLLPPSTHIYPKKRKIKQSEEEPLTNGAVGKNEDENKVTTTTPSSTAENQVAKITESILTTKNGAKSSSSPYPNMNGYLVQEKLCLPVHNSTTQRDGTFQEDLDMEEEITFTEEEEPVDSATLVESNNGVGVHYYDFHIVYSASYRVPVLYFRAYWIDGQPLKLEEIEKDLPSSSSKVLVESKWTFITQEEHPYLNRPWYKLHPCGTSEWMKLLFQSDTCVAKHGVSIELYLFSWLSVVGQVFGLRIPPELFNHQHQL</sequence>
<name>A0A803PFQ9_CANSA</name>
<dbReference type="Proteomes" id="UP000596661">
    <property type="component" value="Chromosome 4"/>
</dbReference>
<keyword evidence="8" id="KW-1185">Reference proteome</keyword>
<organism evidence="7 8">
    <name type="scientific">Cannabis sativa</name>
    <name type="common">Hemp</name>
    <name type="synonym">Marijuana</name>
    <dbReference type="NCBI Taxonomy" id="3483"/>
    <lineage>
        <taxon>Eukaryota</taxon>
        <taxon>Viridiplantae</taxon>
        <taxon>Streptophyta</taxon>
        <taxon>Embryophyta</taxon>
        <taxon>Tracheophyta</taxon>
        <taxon>Spermatophyta</taxon>
        <taxon>Magnoliopsida</taxon>
        <taxon>eudicotyledons</taxon>
        <taxon>Gunneridae</taxon>
        <taxon>Pentapetalae</taxon>
        <taxon>rosids</taxon>
        <taxon>fabids</taxon>
        <taxon>Rosales</taxon>
        <taxon>Cannabaceae</taxon>
        <taxon>Cannabis</taxon>
    </lineage>
</organism>
<dbReference type="Gene3D" id="1.25.40.10">
    <property type="entry name" value="Tetratricopeptide repeat domain"/>
    <property type="match status" value="2"/>
</dbReference>
<dbReference type="Gene3D" id="3.30.1460.50">
    <property type="match status" value="1"/>
</dbReference>
<evidence type="ECO:0000313" key="7">
    <source>
        <dbReference type="EnsemblPlants" id="cds.evm.model.04.2132"/>
    </source>
</evidence>
<keyword evidence="3" id="KW-0469">Meiosis</keyword>
<accession>A0A803PFQ9</accession>
<dbReference type="InterPro" id="IPR019734">
    <property type="entry name" value="TPR_rpt"/>
</dbReference>
<evidence type="ECO:0000256" key="5">
    <source>
        <dbReference type="PROSITE-ProRule" id="PRU00339"/>
    </source>
</evidence>
<dbReference type="SUPFAM" id="SSF48452">
    <property type="entry name" value="TPR-like"/>
    <property type="match status" value="1"/>
</dbReference>
<dbReference type="Gramene" id="evm.model.04.2132">
    <property type="protein sequence ID" value="cds.evm.model.04.2132"/>
    <property type="gene ID" value="evm.TU.04.2132"/>
</dbReference>
<dbReference type="SUPFAM" id="SSF52821">
    <property type="entry name" value="Rhodanese/Cell cycle control phosphatase"/>
    <property type="match status" value="1"/>
</dbReference>
<dbReference type="PANTHER" id="PTHR40375:SF2">
    <property type="entry name" value="SPORULATION-SPECIFIC PROTEIN 22"/>
    <property type="match status" value="1"/>
</dbReference>
<dbReference type="Pfam" id="PF03987">
    <property type="entry name" value="Autophagy_act_C"/>
    <property type="match status" value="1"/>
</dbReference>
<evidence type="ECO:0000256" key="3">
    <source>
        <dbReference type="ARBA" id="ARBA00023254"/>
    </source>
</evidence>
<keyword evidence="1" id="KW-0833">Ubl conjugation pathway</keyword>
<dbReference type="InterPro" id="IPR007135">
    <property type="entry name" value="Atg3/Atg10"/>
</dbReference>
<dbReference type="InterPro" id="IPR011990">
    <property type="entry name" value="TPR-like_helical_dom_sf"/>
</dbReference>
<feature type="region of interest" description="Disordered" evidence="6">
    <location>
        <begin position="1"/>
        <end position="25"/>
    </location>
</feature>
<proteinExistence type="predicted"/>
<dbReference type="GO" id="GO:0090173">
    <property type="term" value="P:regulation of synaptonemal complex assembly"/>
    <property type="evidence" value="ECO:0007669"/>
    <property type="project" value="InterPro"/>
</dbReference>
<feature type="region of interest" description="Disordered" evidence="6">
    <location>
        <begin position="1147"/>
        <end position="1184"/>
    </location>
</feature>
<dbReference type="SMART" id="SM00028">
    <property type="entry name" value="TPR"/>
    <property type="match status" value="3"/>
</dbReference>
<feature type="compositionally biased region" description="Polar residues" evidence="6">
    <location>
        <begin position="1173"/>
        <end position="1184"/>
    </location>
</feature>
<dbReference type="InterPro" id="IPR039057">
    <property type="entry name" value="Spo22/ZIP4"/>
</dbReference>
<feature type="compositionally biased region" description="Polar residues" evidence="6">
    <location>
        <begin position="1"/>
        <end position="11"/>
    </location>
</feature>
<dbReference type="EnsemblPlants" id="evm.model.04.2132">
    <property type="protein sequence ID" value="cds.evm.model.04.2132"/>
    <property type="gene ID" value="evm.TU.04.2132"/>
</dbReference>
<keyword evidence="5" id="KW-0802">TPR repeat</keyword>
<dbReference type="GO" id="GO:0019787">
    <property type="term" value="F:ubiquitin-like protein transferase activity"/>
    <property type="evidence" value="ECO:0007669"/>
    <property type="project" value="InterPro"/>
</dbReference>
<dbReference type="Gene3D" id="3.40.250.10">
    <property type="entry name" value="Rhodanese-like domain"/>
    <property type="match status" value="1"/>
</dbReference>
<evidence type="ECO:0000256" key="6">
    <source>
        <dbReference type="SAM" id="MobiDB-lite"/>
    </source>
</evidence>
<keyword evidence="2" id="KW-0072">Autophagy</keyword>
<dbReference type="GO" id="GO:0051321">
    <property type="term" value="P:meiotic cell cycle"/>
    <property type="evidence" value="ECO:0007669"/>
    <property type="project" value="UniProtKB-KW"/>
</dbReference>
<dbReference type="PANTHER" id="PTHR40375">
    <property type="entry name" value="SPORULATION-SPECIFIC PROTEIN 22"/>
    <property type="match status" value="1"/>
</dbReference>